<dbReference type="GO" id="GO:0032787">
    <property type="term" value="P:monocarboxylic acid metabolic process"/>
    <property type="evidence" value="ECO:0007669"/>
    <property type="project" value="UniProtKB-ARBA"/>
</dbReference>
<dbReference type="InterPro" id="IPR036291">
    <property type="entry name" value="NAD(P)-bd_dom_sf"/>
</dbReference>
<dbReference type="EMBL" id="JAGIYY010000007">
    <property type="protein sequence ID" value="MBP0440383.1"/>
    <property type="molecule type" value="Genomic_DNA"/>
</dbReference>
<dbReference type="InterPro" id="IPR050259">
    <property type="entry name" value="SDR"/>
</dbReference>
<organism evidence="2 3">
    <name type="scientific">Tianweitania sediminis</name>
    <dbReference type="NCBI Taxonomy" id="1502156"/>
    <lineage>
        <taxon>Bacteria</taxon>
        <taxon>Pseudomonadati</taxon>
        <taxon>Pseudomonadota</taxon>
        <taxon>Alphaproteobacteria</taxon>
        <taxon>Hyphomicrobiales</taxon>
        <taxon>Phyllobacteriaceae</taxon>
        <taxon>Tianweitania</taxon>
    </lineage>
</organism>
<dbReference type="Gene3D" id="3.40.50.720">
    <property type="entry name" value="NAD(P)-binding Rossmann-like Domain"/>
    <property type="match status" value="1"/>
</dbReference>
<dbReference type="PANTHER" id="PTHR42879">
    <property type="entry name" value="3-OXOACYL-(ACYL-CARRIER-PROTEIN) REDUCTASE"/>
    <property type="match status" value="1"/>
</dbReference>
<dbReference type="Proteomes" id="UP000666240">
    <property type="component" value="Unassembled WGS sequence"/>
</dbReference>
<keyword evidence="3" id="KW-1185">Reference proteome</keyword>
<dbReference type="SUPFAM" id="SSF51735">
    <property type="entry name" value="NAD(P)-binding Rossmann-fold domains"/>
    <property type="match status" value="1"/>
</dbReference>
<evidence type="ECO:0000313" key="3">
    <source>
        <dbReference type="Proteomes" id="UP000666240"/>
    </source>
</evidence>
<dbReference type="PROSITE" id="PS00061">
    <property type="entry name" value="ADH_SHORT"/>
    <property type="match status" value="1"/>
</dbReference>
<comment type="caution">
    <text evidence="2">The sequence shown here is derived from an EMBL/GenBank/DDBJ whole genome shotgun (WGS) entry which is preliminary data.</text>
</comment>
<dbReference type="InterPro" id="IPR020904">
    <property type="entry name" value="Sc_DH/Rdtase_CS"/>
</dbReference>
<reference evidence="2" key="1">
    <citation type="submission" date="2021-03" db="EMBL/GenBank/DDBJ databases">
        <title>Genome sequencing and assembly of Tianweitania sediminis.</title>
        <authorList>
            <person name="Chhetri G."/>
        </authorList>
    </citation>
    <scope>NUCLEOTIDE SEQUENCE</scope>
    <source>
        <strain evidence="2">Z8</strain>
    </source>
</reference>
<sequence length="256" mass="26456">MNGQSTQTAIVTGAGSGIGRAIAIRFLGGGWRVLAAEKDSAGLKSLLDEQAGAGERLAGFECDVAAEGAADRIFDKCESAFGKADCLVNNAGKGNAKEATSTSDADFQFFVDLNLGSVFRLSRTAVDRLAPQGNVVNIASVFGMTGFRGSAPYSAAKAGVIGLTKQMASDYGRKGIRFNAVCPGITVTAGTAERIQSNKWLIEAMVGTAPLGRLGQPEDIAEAVFFLGSKAASYVSGVVLPVDGGWTGTHYYPDLA</sequence>
<evidence type="ECO:0000313" key="2">
    <source>
        <dbReference type="EMBL" id="MBP0440383.1"/>
    </source>
</evidence>
<dbReference type="Pfam" id="PF13561">
    <property type="entry name" value="adh_short_C2"/>
    <property type="match status" value="1"/>
</dbReference>
<dbReference type="InterPro" id="IPR002347">
    <property type="entry name" value="SDR_fam"/>
</dbReference>
<gene>
    <name evidence="2" type="ORF">J5Y06_17155</name>
</gene>
<dbReference type="CDD" id="cd05233">
    <property type="entry name" value="SDR_c"/>
    <property type="match status" value="1"/>
</dbReference>
<evidence type="ECO:0000256" key="1">
    <source>
        <dbReference type="ARBA" id="ARBA00006484"/>
    </source>
</evidence>
<dbReference type="PRINTS" id="PR00080">
    <property type="entry name" value="SDRFAMILY"/>
</dbReference>
<proteinExistence type="inferred from homology"/>
<accession>A0A8J7R3N6</accession>
<dbReference type="PRINTS" id="PR00081">
    <property type="entry name" value="GDHRDH"/>
</dbReference>
<dbReference type="AlphaFoldDB" id="A0A8J7R3N6"/>
<dbReference type="RefSeq" id="WP_209336413.1">
    <property type="nucleotide sequence ID" value="NZ_JAGIYY010000007.1"/>
</dbReference>
<protein>
    <submittedName>
        <fullName evidence="2">SDR family oxidoreductase</fullName>
    </submittedName>
</protein>
<dbReference type="PANTHER" id="PTHR42879:SF2">
    <property type="entry name" value="3-OXOACYL-[ACYL-CARRIER-PROTEIN] REDUCTASE FABG"/>
    <property type="match status" value="1"/>
</dbReference>
<name>A0A8J7R3N6_9HYPH</name>
<dbReference type="FunFam" id="3.40.50.720:FF:000084">
    <property type="entry name" value="Short-chain dehydrogenase reductase"/>
    <property type="match status" value="1"/>
</dbReference>
<comment type="similarity">
    <text evidence="1">Belongs to the short-chain dehydrogenases/reductases (SDR) family.</text>
</comment>